<evidence type="ECO:0000256" key="3">
    <source>
        <dbReference type="ARBA" id="ARBA00023163"/>
    </source>
</evidence>
<evidence type="ECO:0000313" key="10">
    <source>
        <dbReference type="Proteomes" id="UP000245119"/>
    </source>
</evidence>
<feature type="region of interest" description="Disordered" evidence="5">
    <location>
        <begin position="127"/>
        <end position="238"/>
    </location>
</feature>
<feature type="region of interest" description="Disordered" evidence="5">
    <location>
        <begin position="482"/>
        <end position="501"/>
    </location>
</feature>
<feature type="compositionally biased region" description="Basic and acidic residues" evidence="5">
    <location>
        <begin position="64"/>
        <end position="78"/>
    </location>
</feature>
<sequence length="1272" mass="143523">MDRPKRGEDENELLRFQQEFLASKDVPSVTIVNKADKRKPESQDRDVVKMDAMPALPASVGLEPAKKSRFRTDKDSRKCKSAASDSTTNLAYHSLTPDMDPEELMDKNDKGMAAVLTSIIERDTRNATFTFPSPTAKPFPPIMERSVTEQITFPQRRKQSLFASQFEQHGTTDFASEKEESKMEISESTGSRKPNNGQSSSSSCKVSSDVSSHIVDGRGLSASQAETEARSIHEENMSKLAKMSEEEILEEQKKLLQMLDPSLVEFLRSKSRKTVETKGEVESQTKSLPPRGKPKPPKQEPSKSEDLADMTSIERRQSWIHMDKVEYDKLEWMKDLPPPSADNAQTGLQARFDFSGRVVPADADLPVTMALHHHGDEPERAGYTLEELFQLARSSNVQQRTLALTTLGHIIQQEKAGTLIEYIQRPILPSILDGGVVFLIRMACDDSVPAVVVAAEALQMTSTWYQGLVVPSLVPADTVRKQVEEKKEKDNDENQAQETDADVTKRDLIEGLVDRMLLLQRLYYILDAQHPQAPTVLATLQILTRVAPTAHEWPMRQVAYSEMAVSDPWGLPLPAAMRLMGSLCQAGRHIASSLVANHSLQEVLLRYLAVRAQDLHLSEKEAESLQRETFVTWRILLSYGLGSDIYLDLYTSLVNELRAVTSTLSNLDVYQLQDREVNLVSVFEIILPLAAIPPVKPCFNQEDGREMEVISTPVNWSHVEGVMPMIKVCTCKWLQHLADKYTLQKPCLQFPTACLNFMATYFAKYAAQFIIPLSPSQYSNLASPPSEKRQEKASCLPELDCDKTNNSLPVLGMHSPVAFLSALFRLVYTLCKAHKDIITQTSGVIISHKDVISYLKKFSSASPNHLYANHFTKFENMMQYFLIKLSSLTPGHCQPLLHQLALDLTGRLQGGEEFIAHDLFSTVLFNADFIPEGKDEELTAASLAGMKISDAQVLKSATQEEVNTNNAQLLKESLSNLPEIRSQYFKTFAGMETSVASSRCRYQQLPHETRSLLTPPAGESIMPRDWAFMPLVHLYNHDSSKGSGTQTRLPSSFVTMTTCALQWIFILESLRNRALSDVSITLKISRIMCVFLVGNDLFLERSVYPFLASLFRVYATPHLLDKMNFEEDIPGISSFYDLYMVFLDQFEAVSFGDIVFGAYVMLPMQQKQSLMLRRAVWQERPHLLRTLRVPVQEMLIDISRYLTPDETDPQLVQLYTHALLSKSVLPTRTPALFLVAVHHTNRFLYYTQDTTNQPIRRRLWEQVLRCKDEVSM</sequence>
<evidence type="ECO:0000259" key="7">
    <source>
        <dbReference type="Pfam" id="PF08621"/>
    </source>
</evidence>
<dbReference type="InterPro" id="IPR013930">
    <property type="entry name" value="RPAP1_N"/>
</dbReference>
<dbReference type="Proteomes" id="UP000245119">
    <property type="component" value="Linkage Group LG8"/>
</dbReference>
<feature type="compositionally biased region" description="Low complexity" evidence="5">
    <location>
        <begin position="199"/>
        <end position="212"/>
    </location>
</feature>
<evidence type="ECO:0000256" key="4">
    <source>
        <dbReference type="ARBA" id="ARBA00023242"/>
    </source>
</evidence>
<dbReference type="EMBL" id="PZQS01000008">
    <property type="protein sequence ID" value="PVD25656.1"/>
    <property type="molecule type" value="Genomic_DNA"/>
</dbReference>
<feature type="compositionally biased region" description="Polar residues" evidence="5">
    <location>
        <begin position="189"/>
        <end position="198"/>
    </location>
</feature>
<dbReference type="Pfam" id="PF08621">
    <property type="entry name" value="RPAP1_N"/>
    <property type="match status" value="1"/>
</dbReference>
<comment type="caution">
    <text evidence="9">The sequence shown here is derived from an EMBL/GenBank/DDBJ whole genome shotgun (WGS) entry which is preliminary data.</text>
</comment>
<feature type="region of interest" description="Disordered" evidence="5">
    <location>
        <begin position="52"/>
        <end position="105"/>
    </location>
</feature>
<reference evidence="9 10" key="1">
    <citation type="submission" date="2018-04" db="EMBL/GenBank/DDBJ databases">
        <title>The genome of golden apple snail Pomacea canaliculata provides insight into stress tolerance and invasive adaptation.</title>
        <authorList>
            <person name="Liu C."/>
            <person name="Liu B."/>
            <person name="Ren Y."/>
            <person name="Zhang Y."/>
            <person name="Wang H."/>
            <person name="Li S."/>
            <person name="Jiang F."/>
            <person name="Yin L."/>
            <person name="Zhang G."/>
            <person name="Qian W."/>
            <person name="Fan W."/>
        </authorList>
    </citation>
    <scope>NUCLEOTIDE SEQUENCE [LARGE SCALE GENOMIC DNA]</scope>
    <source>
        <strain evidence="9">SZHN2017</strain>
        <tissue evidence="9">Muscle</tissue>
    </source>
</reference>
<evidence type="ECO:0008006" key="11">
    <source>
        <dbReference type="Google" id="ProtNLM"/>
    </source>
</evidence>
<feature type="compositionally biased region" description="Basic and acidic residues" evidence="5">
    <location>
        <begin position="482"/>
        <end position="492"/>
    </location>
</feature>
<evidence type="ECO:0000259" key="6">
    <source>
        <dbReference type="Pfam" id="PF08620"/>
    </source>
</evidence>
<dbReference type="InterPro" id="IPR057989">
    <property type="entry name" value="TPR_RPAP1/MINIYO-like"/>
</dbReference>
<feature type="region of interest" description="Disordered" evidence="5">
    <location>
        <begin position="272"/>
        <end position="311"/>
    </location>
</feature>
<comment type="subcellular location">
    <subcellularLocation>
        <location evidence="1">Nucleus</location>
    </subcellularLocation>
</comment>
<keyword evidence="3" id="KW-0804">Transcription</keyword>
<proteinExistence type="inferred from homology"/>
<protein>
    <recommendedName>
        <fullName evidence="11">RNA polymerase II-associated protein 1</fullName>
    </recommendedName>
</protein>
<dbReference type="InterPro" id="IPR013929">
    <property type="entry name" value="RPAP1_C"/>
</dbReference>
<dbReference type="STRING" id="400727.A0A2T7NWX0"/>
<feature type="domain" description="RPAP1 C-terminal" evidence="6">
    <location>
        <begin position="349"/>
        <end position="413"/>
    </location>
</feature>
<feature type="compositionally biased region" description="Polar residues" evidence="5">
    <location>
        <begin position="161"/>
        <end position="174"/>
    </location>
</feature>
<evidence type="ECO:0000256" key="2">
    <source>
        <dbReference type="ARBA" id="ARBA00009953"/>
    </source>
</evidence>
<evidence type="ECO:0000313" key="9">
    <source>
        <dbReference type="EMBL" id="PVD25656.1"/>
    </source>
</evidence>
<dbReference type="Pfam" id="PF25766">
    <property type="entry name" value="TPR_RPAP1"/>
    <property type="match status" value="1"/>
</dbReference>
<accession>A0A2T7NWX0</accession>
<dbReference type="SUPFAM" id="SSF48371">
    <property type="entry name" value="ARM repeat"/>
    <property type="match status" value="1"/>
</dbReference>
<evidence type="ECO:0000256" key="5">
    <source>
        <dbReference type="SAM" id="MobiDB-lite"/>
    </source>
</evidence>
<dbReference type="PANTHER" id="PTHR21483">
    <property type="entry name" value="RNA POLYMERASE II-ASSOCIATED PROTEIN 1"/>
    <property type="match status" value="1"/>
</dbReference>
<feature type="compositionally biased region" description="Basic and acidic residues" evidence="5">
    <location>
        <begin position="273"/>
        <end position="283"/>
    </location>
</feature>
<organism evidence="9 10">
    <name type="scientific">Pomacea canaliculata</name>
    <name type="common">Golden apple snail</name>
    <dbReference type="NCBI Taxonomy" id="400727"/>
    <lineage>
        <taxon>Eukaryota</taxon>
        <taxon>Metazoa</taxon>
        <taxon>Spiralia</taxon>
        <taxon>Lophotrochozoa</taxon>
        <taxon>Mollusca</taxon>
        <taxon>Gastropoda</taxon>
        <taxon>Caenogastropoda</taxon>
        <taxon>Architaenioglossa</taxon>
        <taxon>Ampullarioidea</taxon>
        <taxon>Ampullariidae</taxon>
        <taxon>Pomacea</taxon>
    </lineage>
</organism>
<keyword evidence="4" id="KW-0539">Nucleus</keyword>
<evidence type="ECO:0000259" key="8">
    <source>
        <dbReference type="Pfam" id="PF25766"/>
    </source>
</evidence>
<feature type="compositionally biased region" description="Basic and acidic residues" evidence="5">
    <location>
        <begin position="297"/>
        <end position="311"/>
    </location>
</feature>
<dbReference type="InterPro" id="IPR016024">
    <property type="entry name" value="ARM-type_fold"/>
</dbReference>
<feature type="compositionally biased region" description="Basic and acidic residues" evidence="5">
    <location>
        <begin position="175"/>
        <end position="185"/>
    </location>
</feature>
<feature type="domain" description="RPAP1 N-terminal" evidence="7">
    <location>
        <begin position="230"/>
        <end position="273"/>
    </location>
</feature>
<evidence type="ECO:0000256" key="1">
    <source>
        <dbReference type="ARBA" id="ARBA00004123"/>
    </source>
</evidence>
<keyword evidence="10" id="KW-1185">Reference proteome</keyword>
<feature type="compositionally biased region" description="Basic and acidic residues" evidence="5">
    <location>
        <begin position="227"/>
        <end position="238"/>
    </location>
</feature>
<gene>
    <name evidence="9" type="ORF">C0Q70_13315</name>
</gene>
<dbReference type="GO" id="GO:0006366">
    <property type="term" value="P:transcription by RNA polymerase II"/>
    <property type="evidence" value="ECO:0007669"/>
    <property type="project" value="InterPro"/>
</dbReference>
<comment type="similarity">
    <text evidence="2">Belongs to the RPAP1 family.</text>
</comment>
<name>A0A2T7NWX0_POMCA</name>
<dbReference type="Pfam" id="PF08620">
    <property type="entry name" value="RPAP1_C"/>
    <property type="match status" value="1"/>
</dbReference>
<feature type="domain" description="RPAP1/MINIYO-like TPR repeats" evidence="8">
    <location>
        <begin position="1028"/>
        <end position="1250"/>
    </location>
</feature>
<dbReference type="InterPro" id="IPR039913">
    <property type="entry name" value="RPAP1/Rba50"/>
</dbReference>
<dbReference type="PANTHER" id="PTHR21483:SF18">
    <property type="entry name" value="RNA POLYMERASE II-ASSOCIATED PROTEIN 1"/>
    <property type="match status" value="1"/>
</dbReference>
<dbReference type="AlphaFoldDB" id="A0A2T7NWX0"/>
<dbReference type="OrthoDB" id="348201at2759"/>